<feature type="compositionally biased region" description="Polar residues" evidence="1">
    <location>
        <begin position="537"/>
        <end position="548"/>
    </location>
</feature>
<feature type="compositionally biased region" description="Polar residues" evidence="1">
    <location>
        <begin position="567"/>
        <end position="591"/>
    </location>
</feature>
<dbReference type="Pfam" id="PF10336">
    <property type="entry name" value="DUF2420"/>
    <property type="match status" value="1"/>
</dbReference>
<feature type="region of interest" description="Disordered" evidence="1">
    <location>
        <begin position="598"/>
        <end position="617"/>
    </location>
</feature>
<dbReference type="AlphaFoldDB" id="A0A9P6KQ75"/>
<keyword evidence="3" id="KW-1185">Reference proteome</keyword>
<feature type="region of interest" description="Disordered" evidence="1">
    <location>
        <begin position="153"/>
        <end position="176"/>
    </location>
</feature>
<proteinExistence type="predicted"/>
<feature type="region of interest" description="Disordered" evidence="1">
    <location>
        <begin position="207"/>
        <end position="244"/>
    </location>
</feature>
<feature type="region of interest" description="Disordered" evidence="1">
    <location>
        <begin position="422"/>
        <end position="591"/>
    </location>
</feature>
<feature type="region of interest" description="Disordered" evidence="1">
    <location>
        <begin position="653"/>
        <end position="680"/>
    </location>
</feature>
<dbReference type="OrthoDB" id="5339076at2759"/>
<evidence type="ECO:0000313" key="2">
    <source>
        <dbReference type="EMBL" id="KAF9734516.1"/>
    </source>
</evidence>
<feature type="compositionally biased region" description="Polar residues" evidence="1">
    <location>
        <begin position="517"/>
        <end position="528"/>
    </location>
</feature>
<sequence>MSTAALSAPHLEVTAPDNMDLHSEDSLDFDDGHVDIDLDLHSAGDVDDDESLHDAGTDAGQDMQAVPGDLDDFMADNEDLIEEDIVDEDIVNDEDIELELHTHSTEHTTALNQFSLAGPEEDLIDYSDDEDAAIDGNTAATNAPRIDTLDEPVIAPENGDQAGVNILSSHGSHAGEDNIESQHAINAPQTQTDSDPVQAQDLYTTKQPCAASAQPDEQPHSVVHNDFQSSCQETHSPERRTSDPLFFSTATGVENSSTEHGGQDDKDTNLHPVNVNFNGQDYWLFQYHDYEGSGEYLLEDNSFIKQPLNSVINACRKALGALEVIVPDDFELGFCLNSLHQVELFEEHSTCAFFSLNDILGVYLQLYAQDGITDPEYFCISLVSRPRVSSLLAELSRAATEGIGYTGLDSVIASGQSLFSVPRSHSPTEHSFGEWEGDNAQEASDVRDHPEVGDQVQDEEEYQGKHKLEDAPVSTEEQGPGVEDWQQESNPKHEPELQAETTADVSEEQAPAAVTGIRSNVPQSTAASVNEDVEQPITGNVLSEQNLQEPEVNFIDYSDDEYEEGAPSNQAQTSRVSSTSATVQGDDPSQVQNYAENVAQDEQQSEHLVEGLNEGQASSGADAFVKFEGNDYSFGELDGQAYGETYEEEYEQEYNQDQEAEGYPGYDVDQTNVEDTNHPGDLEQQLADEADDLNVTAEFHVGESNVVDDEFEGGNDFLELGDADAVPEQAVNHDAAEDELDYSDDEEDGVVSQALAAASAAADTVVTSSTEPRNLSPQGHKRTIDEVGNDVVDATTSTDAKRPRV</sequence>
<reference evidence="2" key="1">
    <citation type="journal article" date="2020" name="Mol. Plant Microbe Interact.">
        <title>Genome Sequence of the Biocontrol Agent Coniothyrium minitans strain Conio (IMI 134523).</title>
        <authorList>
            <person name="Patel D."/>
            <person name="Shittu T.A."/>
            <person name="Baroncelli R."/>
            <person name="Muthumeenakshi S."/>
            <person name="Osborne T.H."/>
            <person name="Janganan T.K."/>
            <person name="Sreenivasaprasad S."/>
        </authorList>
    </citation>
    <scope>NUCLEOTIDE SEQUENCE</scope>
    <source>
        <strain evidence="2">Conio</strain>
    </source>
</reference>
<name>A0A9P6KQ75_9PLEO</name>
<organism evidence="2 3">
    <name type="scientific">Paraphaeosphaeria minitans</name>
    <dbReference type="NCBI Taxonomy" id="565426"/>
    <lineage>
        <taxon>Eukaryota</taxon>
        <taxon>Fungi</taxon>
        <taxon>Dikarya</taxon>
        <taxon>Ascomycota</taxon>
        <taxon>Pezizomycotina</taxon>
        <taxon>Dothideomycetes</taxon>
        <taxon>Pleosporomycetidae</taxon>
        <taxon>Pleosporales</taxon>
        <taxon>Massarineae</taxon>
        <taxon>Didymosphaeriaceae</taxon>
        <taxon>Paraphaeosphaeria</taxon>
    </lineage>
</organism>
<protein>
    <submittedName>
        <fullName evidence="2">Uncharacterized protein</fullName>
    </submittedName>
</protein>
<evidence type="ECO:0000256" key="1">
    <source>
        <dbReference type="SAM" id="MobiDB-lite"/>
    </source>
</evidence>
<feature type="region of interest" description="Disordered" evidence="1">
    <location>
        <begin position="762"/>
        <end position="805"/>
    </location>
</feature>
<feature type="region of interest" description="Disordered" evidence="1">
    <location>
        <begin position="1"/>
        <end position="26"/>
    </location>
</feature>
<comment type="caution">
    <text evidence="2">The sequence shown here is derived from an EMBL/GenBank/DDBJ whole genome shotgun (WGS) entry which is preliminary data.</text>
</comment>
<dbReference type="Proteomes" id="UP000756921">
    <property type="component" value="Unassembled WGS sequence"/>
</dbReference>
<evidence type="ECO:0000313" key="3">
    <source>
        <dbReference type="Proteomes" id="UP000756921"/>
    </source>
</evidence>
<accession>A0A9P6KQ75</accession>
<gene>
    <name evidence="2" type="ORF">PMIN01_07419</name>
</gene>
<dbReference type="EMBL" id="WJXW01000007">
    <property type="protein sequence ID" value="KAF9734516.1"/>
    <property type="molecule type" value="Genomic_DNA"/>
</dbReference>
<dbReference type="InterPro" id="IPR018822">
    <property type="entry name" value="UPF0646"/>
</dbReference>